<dbReference type="GO" id="GO:0008821">
    <property type="term" value="F:crossover junction DNA endonuclease activity"/>
    <property type="evidence" value="ECO:0007669"/>
    <property type="project" value="UniProtKB-UniRule"/>
</dbReference>
<evidence type="ECO:0000256" key="8">
    <source>
        <dbReference type="ARBA" id="ARBA00022842"/>
    </source>
</evidence>
<dbReference type="HAMAP" id="MF_00034">
    <property type="entry name" value="RuvC"/>
    <property type="match status" value="1"/>
</dbReference>
<feature type="active site" evidence="13">
    <location>
        <position position="140"/>
    </location>
</feature>
<feature type="binding site" evidence="13">
    <location>
        <position position="140"/>
    </location>
    <ligand>
        <name>Mg(2+)</name>
        <dbReference type="ChEBI" id="CHEBI:18420"/>
        <label>1</label>
    </ligand>
</feature>
<evidence type="ECO:0000256" key="10">
    <source>
        <dbReference type="ARBA" id="ARBA00023172"/>
    </source>
</evidence>
<evidence type="ECO:0000256" key="7">
    <source>
        <dbReference type="ARBA" id="ARBA00022801"/>
    </source>
</evidence>
<evidence type="ECO:0000256" key="5">
    <source>
        <dbReference type="ARBA" id="ARBA00022759"/>
    </source>
</evidence>
<dbReference type="NCBIfam" id="TIGR00228">
    <property type="entry name" value="ruvC"/>
    <property type="match status" value="1"/>
</dbReference>
<protein>
    <recommendedName>
        <fullName evidence="13 14">Crossover junction endodeoxyribonuclease RuvC</fullName>
        <ecNumber evidence="13 14">3.1.21.10</ecNumber>
    </recommendedName>
    <alternativeName>
        <fullName evidence="13">Holliday junction nuclease RuvC</fullName>
    </alternativeName>
    <alternativeName>
        <fullName evidence="13">Holliday junction resolvase RuvC</fullName>
    </alternativeName>
</protein>
<dbReference type="EC" id="3.1.21.10" evidence="13 14"/>
<dbReference type="SUPFAM" id="SSF53098">
    <property type="entry name" value="Ribonuclease H-like"/>
    <property type="match status" value="1"/>
</dbReference>
<dbReference type="PANTHER" id="PTHR30194">
    <property type="entry name" value="CROSSOVER JUNCTION ENDODEOXYRIBONUCLEASE RUVC"/>
    <property type="match status" value="1"/>
</dbReference>
<feature type="active site" evidence="13">
    <location>
        <position position="67"/>
    </location>
</feature>
<feature type="active site" evidence="13">
    <location>
        <position position="7"/>
    </location>
</feature>
<evidence type="ECO:0000256" key="12">
    <source>
        <dbReference type="ARBA" id="ARBA00029354"/>
    </source>
</evidence>
<comment type="subcellular location">
    <subcellularLocation>
        <location evidence="13">Cytoplasm</location>
    </subcellularLocation>
</comment>
<keyword evidence="16" id="KW-1185">Reference proteome</keyword>
<feature type="binding site" evidence="13">
    <location>
        <position position="7"/>
    </location>
    <ligand>
        <name>Mg(2+)</name>
        <dbReference type="ChEBI" id="CHEBI:18420"/>
        <label>1</label>
    </ligand>
</feature>
<evidence type="ECO:0000256" key="6">
    <source>
        <dbReference type="ARBA" id="ARBA00022763"/>
    </source>
</evidence>
<evidence type="ECO:0000256" key="9">
    <source>
        <dbReference type="ARBA" id="ARBA00023125"/>
    </source>
</evidence>
<keyword evidence="10 13" id="KW-0233">DNA recombination</keyword>
<comment type="cofactor">
    <cofactor evidence="13">
        <name>Mg(2+)</name>
        <dbReference type="ChEBI" id="CHEBI:18420"/>
    </cofactor>
    <text evidence="13">Binds 2 Mg(2+) ion per subunit.</text>
</comment>
<evidence type="ECO:0000256" key="1">
    <source>
        <dbReference type="ARBA" id="ARBA00009518"/>
    </source>
</evidence>
<comment type="catalytic activity">
    <reaction evidence="12 13">
        <text>Endonucleolytic cleavage at a junction such as a reciprocal single-stranded crossover between two homologous DNA duplexes (Holliday junction).</text>
        <dbReference type="EC" id="3.1.21.10"/>
    </reaction>
</comment>
<evidence type="ECO:0000256" key="14">
    <source>
        <dbReference type="NCBIfam" id="TIGR00228"/>
    </source>
</evidence>
<keyword evidence="8 13" id="KW-0460">Magnesium</keyword>
<keyword evidence="7 13" id="KW-0378">Hydrolase</keyword>
<dbReference type="Proteomes" id="UP000334019">
    <property type="component" value="Chromosome"/>
</dbReference>
<dbReference type="GO" id="GO:0048476">
    <property type="term" value="C:Holliday junction resolvase complex"/>
    <property type="evidence" value="ECO:0007669"/>
    <property type="project" value="UniProtKB-UniRule"/>
</dbReference>
<evidence type="ECO:0000313" key="15">
    <source>
        <dbReference type="EMBL" id="QGG95150.1"/>
    </source>
</evidence>
<keyword evidence="6 13" id="KW-0227">DNA damage</keyword>
<evidence type="ECO:0000256" key="3">
    <source>
        <dbReference type="ARBA" id="ARBA00022722"/>
    </source>
</evidence>
<evidence type="ECO:0000256" key="11">
    <source>
        <dbReference type="ARBA" id="ARBA00023204"/>
    </source>
</evidence>
<dbReference type="RefSeq" id="WP_153759258.1">
    <property type="nucleotide sequence ID" value="NZ_CP045851.1"/>
</dbReference>
<dbReference type="GO" id="GO:0005737">
    <property type="term" value="C:cytoplasm"/>
    <property type="evidence" value="ECO:0007669"/>
    <property type="project" value="UniProtKB-SubCell"/>
</dbReference>
<evidence type="ECO:0000256" key="13">
    <source>
        <dbReference type="HAMAP-Rule" id="MF_00034"/>
    </source>
</evidence>
<keyword evidence="2 13" id="KW-0963">Cytoplasm</keyword>
<proteinExistence type="inferred from homology"/>
<evidence type="ECO:0000256" key="2">
    <source>
        <dbReference type="ARBA" id="ARBA00022490"/>
    </source>
</evidence>
<feature type="binding site" evidence="13">
    <location>
        <position position="67"/>
    </location>
    <ligand>
        <name>Mg(2+)</name>
        <dbReference type="ChEBI" id="CHEBI:18420"/>
        <label>2</label>
    </ligand>
</feature>
<dbReference type="InterPro" id="IPR002176">
    <property type="entry name" value="X-over_junc_endoDNase_RuvC"/>
</dbReference>
<keyword evidence="4 13" id="KW-0479">Metal-binding</keyword>
<keyword evidence="3 13" id="KW-0540">Nuclease</keyword>
<dbReference type="GO" id="GO:0003677">
    <property type="term" value="F:DNA binding"/>
    <property type="evidence" value="ECO:0007669"/>
    <property type="project" value="UniProtKB-KW"/>
</dbReference>
<comment type="subunit">
    <text evidence="13">Homodimer which binds Holliday junction (HJ) DNA. The HJ becomes 2-fold symmetrical on binding to RuvC with unstacked arms; it has a different conformation from HJ DNA in complex with RuvA. In the full resolvosome a probable DNA-RuvA(4)-RuvB(12)-RuvC(2) complex forms which resolves the HJ.</text>
</comment>
<comment type="function">
    <text evidence="13">The RuvA-RuvB-RuvC complex processes Holliday junction (HJ) DNA during genetic recombination and DNA repair. Endonuclease that resolves HJ intermediates. Cleaves cruciform DNA by making single-stranded nicks across the HJ at symmetrical positions within the homologous arms, yielding a 5'-phosphate and a 3'-hydroxyl group; requires a central core of homology in the junction. The consensus cleavage sequence is 5'-(A/T)TT(C/G)-3'. Cleavage occurs on the 3'-side of the TT dinucleotide at the point of strand exchange. HJ branch migration catalyzed by RuvA-RuvB allows RuvC to scan DNA until it finds its consensus sequence, where it cleaves and resolves the cruciform DNA.</text>
</comment>
<gene>
    <name evidence="13 15" type="primary">ruvC</name>
    <name evidence="15" type="ORF">GH723_08585</name>
</gene>
<dbReference type="GO" id="GO:0006281">
    <property type="term" value="P:DNA repair"/>
    <property type="evidence" value="ECO:0007669"/>
    <property type="project" value="UniProtKB-UniRule"/>
</dbReference>
<dbReference type="NCBIfam" id="NF000711">
    <property type="entry name" value="PRK00039.2-1"/>
    <property type="match status" value="1"/>
</dbReference>
<dbReference type="GO" id="GO:0000287">
    <property type="term" value="F:magnesium ion binding"/>
    <property type="evidence" value="ECO:0007669"/>
    <property type="project" value="UniProtKB-UniRule"/>
</dbReference>
<dbReference type="PRINTS" id="PR00696">
    <property type="entry name" value="RSOLVASERUVC"/>
</dbReference>
<keyword evidence="5 13" id="KW-0255">Endonuclease</keyword>
<accession>A0A5Q2RMN7</accession>
<dbReference type="KEGG" id="atq:GH723_08585"/>
<sequence length="165" mass="17097">MFVLGIDPGVSRCGYAIVEPRAGRPRPVAIGIITTPPDAELPLRLAELQHEVRGLFDDFAPAVVAIERVFFQHNVRTAMSVGQASGLVMAEAASRGCVVAQYSPNEVKQAVTGDGAADKTAVATMVQTLLGLPRPPRPADAADAAALALCHIAHAPLAAAAEAAR</sequence>
<dbReference type="InterPro" id="IPR036397">
    <property type="entry name" value="RNaseH_sf"/>
</dbReference>
<keyword evidence="9 13" id="KW-0238">DNA-binding</keyword>
<reference evidence="15 16" key="1">
    <citation type="submission" date="2019-11" db="EMBL/GenBank/DDBJ databases">
        <authorList>
            <person name="He Y."/>
        </authorList>
    </citation>
    <scope>NUCLEOTIDE SEQUENCE [LARGE SCALE GENOMIC DNA]</scope>
    <source>
        <strain evidence="15 16">SCSIO 58843</strain>
    </source>
</reference>
<organism evidence="15 16">
    <name type="scientific">Actinomarinicola tropica</name>
    <dbReference type="NCBI Taxonomy" id="2789776"/>
    <lineage>
        <taxon>Bacteria</taxon>
        <taxon>Bacillati</taxon>
        <taxon>Actinomycetota</taxon>
        <taxon>Acidimicrobiia</taxon>
        <taxon>Acidimicrobiales</taxon>
        <taxon>Iamiaceae</taxon>
        <taxon>Actinomarinicola</taxon>
    </lineage>
</organism>
<dbReference type="Pfam" id="PF02075">
    <property type="entry name" value="RuvC"/>
    <property type="match status" value="1"/>
</dbReference>
<dbReference type="FunFam" id="3.30.420.10:FF:000002">
    <property type="entry name" value="Crossover junction endodeoxyribonuclease RuvC"/>
    <property type="match status" value="1"/>
</dbReference>
<dbReference type="GO" id="GO:0006310">
    <property type="term" value="P:DNA recombination"/>
    <property type="evidence" value="ECO:0007669"/>
    <property type="project" value="UniProtKB-UniRule"/>
</dbReference>
<dbReference type="Gene3D" id="3.30.420.10">
    <property type="entry name" value="Ribonuclease H-like superfamily/Ribonuclease H"/>
    <property type="match status" value="1"/>
</dbReference>
<dbReference type="InterPro" id="IPR012337">
    <property type="entry name" value="RNaseH-like_sf"/>
</dbReference>
<comment type="similarity">
    <text evidence="1 13">Belongs to the RuvC family.</text>
</comment>
<dbReference type="EMBL" id="CP045851">
    <property type="protein sequence ID" value="QGG95150.1"/>
    <property type="molecule type" value="Genomic_DNA"/>
</dbReference>
<dbReference type="CDD" id="cd16962">
    <property type="entry name" value="RuvC"/>
    <property type="match status" value="1"/>
</dbReference>
<dbReference type="InterPro" id="IPR020563">
    <property type="entry name" value="X-over_junc_endoDNase_Mg_BS"/>
</dbReference>
<evidence type="ECO:0000313" key="16">
    <source>
        <dbReference type="Proteomes" id="UP000334019"/>
    </source>
</evidence>
<evidence type="ECO:0000256" key="4">
    <source>
        <dbReference type="ARBA" id="ARBA00022723"/>
    </source>
</evidence>
<name>A0A5Q2RMN7_9ACTN</name>
<dbReference type="AlphaFoldDB" id="A0A5Q2RMN7"/>
<dbReference type="PANTHER" id="PTHR30194:SF3">
    <property type="entry name" value="CROSSOVER JUNCTION ENDODEOXYRIBONUCLEASE RUVC"/>
    <property type="match status" value="1"/>
</dbReference>
<dbReference type="PROSITE" id="PS01321">
    <property type="entry name" value="RUVC"/>
    <property type="match status" value="1"/>
</dbReference>
<keyword evidence="11 13" id="KW-0234">DNA repair</keyword>